<dbReference type="EMBL" id="AVOT02031817">
    <property type="protein sequence ID" value="MBW0525449.1"/>
    <property type="molecule type" value="Genomic_DNA"/>
</dbReference>
<reference evidence="1" key="1">
    <citation type="submission" date="2021-03" db="EMBL/GenBank/DDBJ databases">
        <title>Draft genome sequence of rust myrtle Austropuccinia psidii MF-1, a brazilian biotype.</title>
        <authorList>
            <person name="Quecine M.C."/>
            <person name="Pachon D.M.R."/>
            <person name="Bonatelli M.L."/>
            <person name="Correr F.H."/>
            <person name="Franceschini L.M."/>
            <person name="Leite T.F."/>
            <person name="Margarido G.R.A."/>
            <person name="Almeida C.A."/>
            <person name="Ferrarezi J.A."/>
            <person name="Labate C.A."/>
        </authorList>
    </citation>
    <scope>NUCLEOTIDE SEQUENCE</scope>
    <source>
        <strain evidence="1">MF-1</strain>
    </source>
</reference>
<keyword evidence="2" id="KW-1185">Reference proteome</keyword>
<evidence type="ECO:0000313" key="2">
    <source>
        <dbReference type="Proteomes" id="UP000765509"/>
    </source>
</evidence>
<gene>
    <name evidence="1" type="ORF">O181_065164</name>
</gene>
<evidence type="ECO:0000313" key="1">
    <source>
        <dbReference type="EMBL" id="MBW0525449.1"/>
    </source>
</evidence>
<proteinExistence type="predicted"/>
<accession>A0A9Q3EQJ4</accession>
<sequence>MPILSHELASAQPTNHLCQQPRYASTPATAPPQSPLPLTILMLPQYPQDMTPMPPPHLLCSLPCSRPPHPHDMPLMLQPNVCAHPSLCFHTPPLPMLTLRQDPQYIPLMLPPHVCPHPSLGFRTPRLPCLCSRMTLKICLQCFHPMSALTHT</sequence>
<name>A0A9Q3EQJ4_9BASI</name>
<comment type="caution">
    <text evidence="1">The sequence shown here is derived from an EMBL/GenBank/DDBJ whole genome shotgun (WGS) entry which is preliminary data.</text>
</comment>
<organism evidence="1 2">
    <name type="scientific">Austropuccinia psidii MF-1</name>
    <dbReference type="NCBI Taxonomy" id="1389203"/>
    <lineage>
        <taxon>Eukaryota</taxon>
        <taxon>Fungi</taxon>
        <taxon>Dikarya</taxon>
        <taxon>Basidiomycota</taxon>
        <taxon>Pucciniomycotina</taxon>
        <taxon>Pucciniomycetes</taxon>
        <taxon>Pucciniales</taxon>
        <taxon>Sphaerophragmiaceae</taxon>
        <taxon>Austropuccinia</taxon>
    </lineage>
</organism>
<dbReference type="AlphaFoldDB" id="A0A9Q3EQJ4"/>
<protein>
    <submittedName>
        <fullName evidence="1">Uncharacterized protein</fullName>
    </submittedName>
</protein>
<dbReference type="Proteomes" id="UP000765509">
    <property type="component" value="Unassembled WGS sequence"/>
</dbReference>